<name>A0A382H4S6_9ZZZZ</name>
<dbReference type="InterPro" id="IPR011322">
    <property type="entry name" value="N-reg_PII-like_a/b"/>
</dbReference>
<dbReference type="InterPro" id="IPR015867">
    <property type="entry name" value="N-reg_PII/ATP_PRibTrfase_C"/>
</dbReference>
<evidence type="ECO:0000256" key="1">
    <source>
        <dbReference type="ARBA" id="ARBA00010169"/>
    </source>
</evidence>
<gene>
    <name evidence="2" type="ORF">METZ01_LOCUS234781</name>
</gene>
<dbReference type="InterPro" id="IPR004323">
    <property type="entry name" value="Ion_tolerance_CutA"/>
</dbReference>
<dbReference type="EMBL" id="UINC01059005">
    <property type="protein sequence ID" value="SVB81927.1"/>
    <property type="molecule type" value="Genomic_DNA"/>
</dbReference>
<dbReference type="GO" id="GO:0010038">
    <property type="term" value="P:response to metal ion"/>
    <property type="evidence" value="ECO:0007669"/>
    <property type="project" value="InterPro"/>
</dbReference>
<dbReference type="PANTHER" id="PTHR23419:SF8">
    <property type="entry name" value="FI09726P"/>
    <property type="match status" value="1"/>
</dbReference>
<dbReference type="Pfam" id="PF03091">
    <property type="entry name" value="CutA1"/>
    <property type="match status" value="1"/>
</dbReference>
<dbReference type="SUPFAM" id="SSF54913">
    <property type="entry name" value="GlnB-like"/>
    <property type="match status" value="1"/>
</dbReference>
<protein>
    <recommendedName>
        <fullName evidence="3">Divalent-cation tolerance protein CutA</fullName>
    </recommendedName>
</protein>
<sequence length="105" mass="12014">MKNHITVFTTVSSKEEAKKISRGLVEKKLAYCVNTIPSIQSTYYWDGKLCVDDELLLIIKTKEEKFSALKDWILENHSYDIPEVIALPITQGSSDYLKCIDDWVG</sequence>
<accession>A0A382H4S6</accession>
<organism evidence="2">
    <name type="scientific">marine metagenome</name>
    <dbReference type="NCBI Taxonomy" id="408172"/>
    <lineage>
        <taxon>unclassified sequences</taxon>
        <taxon>metagenomes</taxon>
        <taxon>ecological metagenomes</taxon>
    </lineage>
</organism>
<comment type="similarity">
    <text evidence="1">Belongs to the CutA family.</text>
</comment>
<proteinExistence type="inferred from homology"/>
<dbReference type="GO" id="GO:0005507">
    <property type="term" value="F:copper ion binding"/>
    <property type="evidence" value="ECO:0007669"/>
    <property type="project" value="TreeGrafter"/>
</dbReference>
<evidence type="ECO:0008006" key="3">
    <source>
        <dbReference type="Google" id="ProtNLM"/>
    </source>
</evidence>
<dbReference type="PANTHER" id="PTHR23419">
    <property type="entry name" value="DIVALENT CATION TOLERANCE CUTA-RELATED"/>
    <property type="match status" value="1"/>
</dbReference>
<reference evidence="2" key="1">
    <citation type="submission" date="2018-05" db="EMBL/GenBank/DDBJ databases">
        <authorList>
            <person name="Lanie J.A."/>
            <person name="Ng W.-L."/>
            <person name="Kazmierczak K.M."/>
            <person name="Andrzejewski T.M."/>
            <person name="Davidsen T.M."/>
            <person name="Wayne K.J."/>
            <person name="Tettelin H."/>
            <person name="Glass J.I."/>
            <person name="Rusch D."/>
            <person name="Podicherti R."/>
            <person name="Tsui H.-C.T."/>
            <person name="Winkler M.E."/>
        </authorList>
    </citation>
    <scope>NUCLEOTIDE SEQUENCE</scope>
</reference>
<evidence type="ECO:0000313" key="2">
    <source>
        <dbReference type="EMBL" id="SVB81927.1"/>
    </source>
</evidence>
<dbReference type="Gene3D" id="3.30.70.120">
    <property type="match status" value="1"/>
</dbReference>
<dbReference type="AlphaFoldDB" id="A0A382H4S6"/>